<evidence type="ECO:0000313" key="5">
    <source>
        <dbReference type="EMBL" id="CAF3977965.1"/>
    </source>
</evidence>
<feature type="repeat" description="ANK" evidence="1">
    <location>
        <begin position="75"/>
        <end position="107"/>
    </location>
</feature>
<dbReference type="PROSITE" id="PS50297">
    <property type="entry name" value="ANK_REP_REGION"/>
    <property type="match status" value="6"/>
</dbReference>
<feature type="repeat" description="ANK" evidence="1">
    <location>
        <begin position="267"/>
        <end position="299"/>
    </location>
</feature>
<evidence type="ECO:0008006" key="7">
    <source>
        <dbReference type="Google" id="ProtNLM"/>
    </source>
</evidence>
<feature type="repeat" description="ANK" evidence="1">
    <location>
        <begin position="47"/>
        <end position="79"/>
    </location>
</feature>
<dbReference type="OrthoDB" id="539213at2759"/>
<keyword evidence="1" id="KW-0040">ANK repeat</keyword>
<dbReference type="AlphaFoldDB" id="A0A814XN76"/>
<feature type="repeat" description="ANK" evidence="1">
    <location>
        <begin position="201"/>
        <end position="233"/>
    </location>
</feature>
<dbReference type="Pfam" id="PF12796">
    <property type="entry name" value="Ank_2"/>
    <property type="match status" value="3"/>
</dbReference>
<sequence length="649" mass="73716">MPIAQSRVEQVQIRKLIYSVRTSDFITVKRICEKGTNGIINYNNPDDGDTPLMTAVLRNDEVMIQFLLDLGANCNRRTPLMRAAGHGFVESVLTLINAKADTTIRDVNGYDVLFSCLSDGSTRQQECFFLISKIITNFDTKSSKGKPLLVAACEKAITNERLCLELINRAADVNIIDEVLHTDVYICYIETNGRACFFQTTGLSPLMAACESGMISIVRELLKRGAKVNGRDRQGQTPVHAAVKSRNFNLLPILSAYNASFNVEDINGNTPVHLAAKFNMGQMIKYMVQRGAETKVRNRDNVLPIKIAKSQKNKDAIKSIQLLEKKNYHKLLSSPRSNPDRDYKIYLYDFIYENQDRLQRRFDHVRVQSADRVPSREMKTILAEEGFTQIHQDDLNDLIILHETNPNEFDYKTFLSGKLFVEKAYMMQQFLPKNKKKKKKKVAKKQTSIPIALRDEGPRTLNGNPPLVYIPKHQFITDVNRFSRDHIPKHIANDDSAWYLDKTEPNFVHINNAAKRGDLHTMLDAFKMGVPVDIQDKYYTTPLMVASANGDVETVKFLIECGANVNLSDNFKWTPLHHAAHAGHLDCVKLLVENGARVNTESITKATPLSRAIESSAYEVVEYLLEKRAVVQHENIMGRKKFHLINFHE</sequence>
<name>A0A814XN76_9BILA</name>
<dbReference type="Gene3D" id="1.25.40.20">
    <property type="entry name" value="Ankyrin repeat-containing domain"/>
    <property type="match status" value="3"/>
</dbReference>
<dbReference type="EMBL" id="CAJNOK010007084">
    <property type="protein sequence ID" value="CAF1023912.1"/>
    <property type="molecule type" value="Genomic_DNA"/>
</dbReference>
<dbReference type="SUPFAM" id="SSF48403">
    <property type="entry name" value="Ankyrin repeat"/>
    <property type="match status" value="2"/>
</dbReference>
<dbReference type="SMART" id="SM00248">
    <property type="entry name" value="ANK"/>
    <property type="match status" value="9"/>
</dbReference>
<organism evidence="3 6">
    <name type="scientific">Didymodactylos carnosus</name>
    <dbReference type="NCBI Taxonomy" id="1234261"/>
    <lineage>
        <taxon>Eukaryota</taxon>
        <taxon>Metazoa</taxon>
        <taxon>Spiralia</taxon>
        <taxon>Gnathifera</taxon>
        <taxon>Rotifera</taxon>
        <taxon>Eurotatoria</taxon>
        <taxon>Bdelloidea</taxon>
        <taxon>Philodinida</taxon>
        <taxon>Philodinidae</taxon>
        <taxon>Didymodactylos</taxon>
    </lineage>
</organism>
<dbReference type="Proteomes" id="UP000682733">
    <property type="component" value="Unassembled WGS sequence"/>
</dbReference>
<feature type="repeat" description="ANK" evidence="1">
    <location>
        <begin position="538"/>
        <end position="570"/>
    </location>
</feature>
<dbReference type="EMBL" id="CAJOBA010007095">
    <property type="protein sequence ID" value="CAF3792412.1"/>
    <property type="molecule type" value="Genomic_DNA"/>
</dbReference>
<reference evidence="3" key="1">
    <citation type="submission" date="2021-02" db="EMBL/GenBank/DDBJ databases">
        <authorList>
            <person name="Nowell W R."/>
        </authorList>
    </citation>
    <scope>NUCLEOTIDE SEQUENCE</scope>
</reference>
<evidence type="ECO:0000313" key="6">
    <source>
        <dbReference type="Proteomes" id="UP000663829"/>
    </source>
</evidence>
<dbReference type="EMBL" id="CAJOBC010009047">
    <property type="protein sequence ID" value="CAF3977965.1"/>
    <property type="molecule type" value="Genomic_DNA"/>
</dbReference>
<dbReference type="PROSITE" id="PS50088">
    <property type="entry name" value="ANK_REPEAT"/>
    <property type="match status" value="7"/>
</dbReference>
<dbReference type="PANTHER" id="PTHR24127:SF1">
    <property type="entry name" value="ANKYRIN REPEAT AND EF-HAND DOMAIN-CONTAINING PROTEIN 1"/>
    <property type="match status" value="1"/>
</dbReference>
<proteinExistence type="predicted"/>
<dbReference type="EMBL" id="CAJNOQ010009046">
    <property type="protein sequence ID" value="CAF1213992.1"/>
    <property type="molecule type" value="Genomic_DNA"/>
</dbReference>
<feature type="repeat" description="ANK" evidence="1">
    <location>
        <begin position="571"/>
        <end position="603"/>
    </location>
</feature>
<feature type="repeat" description="ANK" evidence="1">
    <location>
        <begin position="234"/>
        <end position="266"/>
    </location>
</feature>
<evidence type="ECO:0000313" key="4">
    <source>
        <dbReference type="EMBL" id="CAF3792412.1"/>
    </source>
</evidence>
<keyword evidence="6" id="KW-1185">Reference proteome</keyword>
<dbReference type="InterPro" id="IPR052801">
    <property type="entry name" value="Ankyrin-EF-hand"/>
</dbReference>
<dbReference type="Pfam" id="PF00023">
    <property type="entry name" value="Ank"/>
    <property type="match status" value="1"/>
</dbReference>
<dbReference type="PANTHER" id="PTHR24127">
    <property type="entry name" value="ANKYRIN REPEAT AND EF-HAND DOMAIN-CONTAINING PROTEIN 1"/>
    <property type="match status" value="1"/>
</dbReference>
<gene>
    <name evidence="3" type="ORF">GPM918_LOCUS24360</name>
    <name evidence="2" type="ORF">OVA965_LOCUS15643</name>
    <name evidence="5" type="ORF">SRO942_LOCUS24359</name>
    <name evidence="4" type="ORF">TMI583_LOCUS15652</name>
</gene>
<dbReference type="Proteomes" id="UP000681722">
    <property type="component" value="Unassembled WGS sequence"/>
</dbReference>
<dbReference type="Proteomes" id="UP000663829">
    <property type="component" value="Unassembled WGS sequence"/>
</dbReference>
<evidence type="ECO:0000313" key="3">
    <source>
        <dbReference type="EMBL" id="CAF1213992.1"/>
    </source>
</evidence>
<evidence type="ECO:0000313" key="2">
    <source>
        <dbReference type="EMBL" id="CAF1023912.1"/>
    </source>
</evidence>
<evidence type="ECO:0000256" key="1">
    <source>
        <dbReference type="PROSITE-ProRule" id="PRU00023"/>
    </source>
</evidence>
<protein>
    <recommendedName>
        <fullName evidence="7">Ankyrin</fullName>
    </recommendedName>
</protein>
<dbReference type="InterPro" id="IPR002110">
    <property type="entry name" value="Ankyrin_rpt"/>
</dbReference>
<dbReference type="Proteomes" id="UP000677228">
    <property type="component" value="Unassembled WGS sequence"/>
</dbReference>
<accession>A0A814XN76</accession>
<comment type="caution">
    <text evidence="3">The sequence shown here is derived from an EMBL/GenBank/DDBJ whole genome shotgun (WGS) entry which is preliminary data.</text>
</comment>
<dbReference type="InterPro" id="IPR036770">
    <property type="entry name" value="Ankyrin_rpt-contain_sf"/>
</dbReference>